<dbReference type="EMBL" id="JAIQCV010000007">
    <property type="protein sequence ID" value="KAH1083549.1"/>
    <property type="molecule type" value="Genomic_DNA"/>
</dbReference>
<name>A0A9D3VJB4_9ROSI</name>
<organism evidence="1 2">
    <name type="scientific">Gossypium stocksii</name>
    <dbReference type="NCBI Taxonomy" id="47602"/>
    <lineage>
        <taxon>Eukaryota</taxon>
        <taxon>Viridiplantae</taxon>
        <taxon>Streptophyta</taxon>
        <taxon>Embryophyta</taxon>
        <taxon>Tracheophyta</taxon>
        <taxon>Spermatophyta</taxon>
        <taxon>Magnoliopsida</taxon>
        <taxon>eudicotyledons</taxon>
        <taxon>Gunneridae</taxon>
        <taxon>Pentapetalae</taxon>
        <taxon>rosids</taxon>
        <taxon>malvids</taxon>
        <taxon>Malvales</taxon>
        <taxon>Malvaceae</taxon>
        <taxon>Malvoideae</taxon>
        <taxon>Gossypium</taxon>
    </lineage>
</organism>
<dbReference type="AlphaFoldDB" id="A0A9D3VJB4"/>
<keyword evidence="2" id="KW-1185">Reference proteome</keyword>
<protein>
    <submittedName>
        <fullName evidence="1">Uncharacterized protein</fullName>
    </submittedName>
</protein>
<evidence type="ECO:0000313" key="1">
    <source>
        <dbReference type="EMBL" id="KAH1083549.1"/>
    </source>
</evidence>
<dbReference type="OrthoDB" id="10350303at2759"/>
<reference evidence="1 2" key="1">
    <citation type="journal article" date="2021" name="Plant Biotechnol. J.">
        <title>Multi-omics assisted identification of the key and species-specific regulatory components of drought-tolerant mechanisms in Gossypium stocksii.</title>
        <authorList>
            <person name="Yu D."/>
            <person name="Ke L."/>
            <person name="Zhang D."/>
            <person name="Wu Y."/>
            <person name="Sun Y."/>
            <person name="Mei J."/>
            <person name="Sun J."/>
            <person name="Sun Y."/>
        </authorList>
    </citation>
    <scope>NUCLEOTIDE SEQUENCE [LARGE SCALE GENOMIC DNA]</scope>
    <source>
        <strain evidence="2">cv. E1</strain>
        <tissue evidence="1">Leaf</tissue>
    </source>
</reference>
<evidence type="ECO:0000313" key="2">
    <source>
        <dbReference type="Proteomes" id="UP000828251"/>
    </source>
</evidence>
<sequence>MHKSVATVSRNSMLHMFEILQELGEEGSNTDIQSNHHFVNSNESCSWQTTLTGRYCILIQIEAIDAISLNGKNGVLA</sequence>
<comment type="caution">
    <text evidence="1">The sequence shown here is derived from an EMBL/GenBank/DDBJ whole genome shotgun (WGS) entry which is preliminary data.</text>
</comment>
<proteinExistence type="predicted"/>
<gene>
    <name evidence="1" type="ORF">J1N35_023310</name>
</gene>
<accession>A0A9D3VJB4</accession>
<dbReference type="Proteomes" id="UP000828251">
    <property type="component" value="Unassembled WGS sequence"/>
</dbReference>